<proteinExistence type="predicted"/>
<dbReference type="PANTHER" id="PTHR45436">
    <property type="entry name" value="SENSOR HISTIDINE KINASE YKOH"/>
    <property type="match status" value="1"/>
</dbReference>
<comment type="catalytic activity">
    <reaction evidence="1">
        <text>ATP + protein L-histidine = ADP + protein N-phospho-L-histidine.</text>
        <dbReference type="EC" id="2.7.13.3"/>
    </reaction>
</comment>
<evidence type="ECO:0000313" key="15">
    <source>
        <dbReference type="Proteomes" id="UP001596303"/>
    </source>
</evidence>
<dbReference type="EMBL" id="JBHSSW010000005">
    <property type="protein sequence ID" value="MFC6197604.1"/>
    <property type="molecule type" value="Genomic_DNA"/>
</dbReference>
<dbReference type="Gene3D" id="6.10.340.10">
    <property type="match status" value="1"/>
</dbReference>
<protein>
    <recommendedName>
        <fullName evidence="3">histidine kinase</fullName>
        <ecNumber evidence="3">2.7.13.3</ecNumber>
    </recommendedName>
</protein>
<dbReference type="EC" id="2.7.13.3" evidence="3"/>
<keyword evidence="6 11" id="KW-0812">Transmembrane</keyword>
<dbReference type="PROSITE" id="PS50109">
    <property type="entry name" value="HIS_KIN"/>
    <property type="match status" value="1"/>
</dbReference>
<comment type="caution">
    <text evidence="14">The sequence shown here is derived from an EMBL/GenBank/DDBJ whole genome shotgun (WGS) entry which is preliminary data.</text>
</comment>
<dbReference type="CDD" id="cd06225">
    <property type="entry name" value="HAMP"/>
    <property type="match status" value="1"/>
</dbReference>
<reference evidence="15" key="1">
    <citation type="journal article" date="2019" name="Int. J. Syst. Evol. Microbiol.">
        <title>The Global Catalogue of Microorganisms (GCM) 10K type strain sequencing project: providing services to taxonomists for standard genome sequencing and annotation.</title>
        <authorList>
            <consortium name="The Broad Institute Genomics Platform"/>
            <consortium name="The Broad Institute Genome Sequencing Center for Infectious Disease"/>
            <person name="Wu L."/>
            <person name="Ma J."/>
        </authorList>
    </citation>
    <scope>NUCLEOTIDE SEQUENCE [LARGE SCALE GENOMIC DNA]</scope>
    <source>
        <strain evidence="15">CGMCC-1.15741</strain>
    </source>
</reference>
<dbReference type="InterPro" id="IPR003594">
    <property type="entry name" value="HATPase_dom"/>
</dbReference>
<feature type="domain" description="HAMP" evidence="13">
    <location>
        <begin position="250"/>
        <end position="305"/>
    </location>
</feature>
<dbReference type="SMART" id="SM00387">
    <property type="entry name" value="HATPase_c"/>
    <property type="match status" value="1"/>
</dbReference>
<keyword evidence="8 11" id="KW-1133">Transmembrane helix</keyword>
<dbReference type="Proteomes" id="UP001596303">
    <property type="component" value="Unassembled WGS sequence"/>
</dbReference>
<evidence type="ECO:0000256" key="5">
    <source>
        <dbReference type="ARBA" id="ARBA00022679"/>
    </source>
</evidence>
<dbReference type="InterPro" id="IPR003660">
    <property type="entry name" value="HAMP_dom"/>
</dbReference>
<dbReference type="InterPro" id="IPR025908">
    <property type="entry name" value="Sensor_TM1"/>
</dbReference>
<dbReference type="Pfam" id="PF13756">
    <property type="entry name" value="Stimulus_sens_1"/>
    <property type="match status" value="1"/>
</dbReference>
<dbReference type="Pfam" id="PF00672">
    <property type="entry name" value="HAMP"/>
    <property type="match status" value="1"/>
</dbReference>
<dbReference type="InterPro" id="IPR025919">
    <property type="entry name" value="Stimulus_sens_dom"/>
</dbReference>
<evidence type="ECO:0000256" key="7">
    <source>
        <dbReference type="ARBA" id="ARBA00022777"/>
    </source>
</evidence>
<evidence type="ECO:0000256" key="10">
    <source>
        <dbReference type="ARBA" id="ARBA00023136"/>
    </source>
</evidence>
<organism evidence="14 15">
    <name type="scientific">Ponticaulis profundi</name>
    <dbReference type="NCBI Taxonomy" id="2665222"/>
    <lineage>
        <taxon>Bacteria</taxon>
        <taxon>Pseudomonadati</taxon>
        <taxon>Pseudomonadota</taxon>
        <taxon>Alphaproteobacteria</taxon>
        <taxon>Hyphomonadales</taxon>
        <taxon>Hyphomonadaceae</taxon>
        <taxon>Ponticaulis</taxon>
    </lineage>
</organism>
<evidence type="ECO:0000256" key="9">
    <source>
        <dbReference type="ARBA" id="ARBA00023012"/>
    </source>
</evidence>
<keyword evidence="9" id="KW-0902">Two-component regulatory system</keyword>
<evidence type="ECO:0000256" key="3">
    <source>
        <dbReference type="ARBA" id="ARBA00012438"/>
    </source>
</evidence>
<dbReference type="InterPro" id="IPR003661">
    <property type="entry name" value="HisK_dim/P_dom"/>
</dbReference>
<dbReference type="SUPFAM" id="SSF47384">
    <property type="entry name" value="Homodimeric domain of signal transducing histidine kinase"/>
    <property type="match status" value="1"/>
</dbReference>
<dbReference type="InterPro" id="IPR004358">
    <property type="entry name" value="Sig_transdc_His_kin-like_C"/>
</dbReference>
<comment type="subcellular location">
    <subcellularLocation>
        <location evidence="2">Membrane</location>
    </subcellularLocation>
</comment>
<dbReference type="Pfam" id="PF02518">
    <property type="entry name" value="HATPase_c"/>
    <property type="match status" value="1"/>
</dbReference>
<dbReference type="SUPFAM" id="SSF55874">
    <property type="entry name" value="ATPase domain of HSP90 chaperone/DNA topoisomerase II/histidine kinase"/>
    <property type="match status" value="1"/>
</dbReference>
<evidence type="ECO:0000256" key="8">
    <source>
        <dbReference type="ARBA" id="ARBA00022989"/>
    </source>
</evidence>
<dbReference type="InterPro" id="IPR036097">
    <property type="entry name" value="HisK_dim/P_sf"/>
</dbReference>
<feature type="transmembrane region" description="Helical" evidence="11">
    <location>
        <begin position="23"/>
        <end position="45"/>
    </location>
</feature>
<dbReference type="InterPro" id="IPR050428">
    <property type="entry name" value="TCS_sensor_his_kinase"/>
</dbReference>
<gene>
    <name evidence="14" type="ORF">ACFQDM_05915</name>
</gene>
<dbReference type="InterPro" id="IPR036890">
    <property type="entry name" value="HATPase_C_sf"/>
</dbReference>
<dbReference type="SMART" id="SM00388">
    <property type="entry name" value="HisKA"/>
    <property type="match status" value="1"/>
</dbReference>
<dbReference type="InterPro" id="IPR005467">
    <property type="entry name" value="His_kinase_dom"/>
</dbReference>
<dbReference type="Pfam" id="PF13755">
    <property type="entry name" value="Sensor_TM1"/>
    <property type="match status" value="1"/>
</dbReference>
<keyword evidence="15" id="KW-1185">Reference proteome</keyword>
<keyword evidence="5" id="KW-0808">Transferase</keyword>
<dbReference type="Gene3D" id="1.10.287.130">
    <property type="match status" value="1"/>
</dbReference>
<feature type="transmembrane region" description="Helical" evidence="11">
    <location>
        <begin position="230"/>
        <end position="253"/>
    </location>
</feature>
<dbReference type="Gene3D" id="3.30.565.10">
    <property type="entry name" value="Histidine kinase-like ATPase, C-terminal domain"/>
    <property type="match status" value="1"/>
</dbReference>
<dbReference type="CDD" id="cd00082">
    <property type="entry name" value="HisKA"/>
    <property type="match status" value="1"/>
</dbReference>
<keyword evidence="7" id="KW-0418">Kinase</keyword>
<name>A0ABW1S859_9PROT</name>
<dbReference type="SUPFAM" id="SSF158472">
    <property type="entry name" value="HAMP domain-like"/>
    <property type="match status" value="1"/>
</dbReference>
<evidence type="ECO:0000256" key="2">
    <source>
        <dbReference type="ARBA" id="ARBA00004370"/>
    </source>
</evidence>
<dbReference type="RefSeq" id="WP_377377108.1">
    <property type="nucleotide sequence ID" value="NZ_JBHSSW010000005.1"/>
</dbReference>
<dbReference type="Pfam" id="PF00512">
    <property type="entry name" value="HisKA"/>
    <property type="match status" value="1"/>
</dbReference>
<dbReference type="PRINTS" id="PR00344">
    <property type="entry name" value="BCTRLSENSOR"/>
</dbReference>
<evidence type="ECO:0000256" key="11">
    <source>
        <dbReference type="SAM" id="Phobius"/>
    </source>
</evidence>
<dbReference type="SMART" id="SM00304">
    <property type="entry name" value="HAMP"/>
    <property type="match status" value="1"/>
</dbReference>
<keyword evidence="4" id="KW-0597">Phosphoprotein</keyword>
<sequence length="543" mass="59706">MPIQGILGLASSPKKRSFSNSRIARLIFISNLAGLLILVIGALILNEMRVGLVRARIDSLNTQGDLIVSVLAEGATVGEPEPQMLNPQARRILKRLDLAPSVSARLYDEDGTLVGDYALLSDRVDQGALPGLQNPGPLEDVATGISDFFDWIARGLQAKARRSFVQELSYEEELRRALRGQAVAGERVTEDGQRIVSVSVPVQRVQAVVGVLTLEASDVTEIVRRERSALLPFIGVAIAMSLISAGFMTWMVARPLRKLAGAADRIRDGAAERLELPELSRRQDEIGDLAGSLEAMTEALFDRIVANEAFAADVAHELKNPLTSIRSAVETLERVEDPSAKERLRKVIASDVRRLDRLITDISNASRLEAQIARSPTEKVDLEHLLSELADTYDAIRDEGEPHVQFRRDEDLRAFYVMGREGPLGQVFRNLIENARSFSPPDGKVMISTRMFLNQDRLFVETVVEDEGPGIPDDKLEKVFERFYTDRPAGAKFGRNSGLGLSIVRQIIEGHRGTVVASNRADASGNVHGARFTVTLPAILLDR</sequence>
<feature type="domain" description="Histidine kinase" evidence="12">
    <location>
        <begin position="313"/>
        <end position="540"/>
    </location>
</feature>
<keyword evidence="10 11" id="KW-0472">Membrane</keyword>
<evidence type="ECO:0000256" key="4">
    <source>
        <dbReference type="ARBA" id="ARBA00022553"/>
    </source>
</evidence>
<evidence type="ECO:0000259" key="12">
    <source>
        <dbReference type="PROSITE" id="PS50109"/>
    </source>
</evidence>
<evidence type="ECO:0000256" key="6">
    <source>
        <dbReference type="ARBA" id="ARBA00022692"/>
    </source>
</evidence>
<accession>A0ABW1S859</accession>
<dbReference type="PROSITE" id="PS50885">
    <property type="entry name" value="HAMP"/>
    <property type="match status" value="1"/>
</dbReference>
<evidence type="ECO:0000256" key="1">
    <source>
        <dbReference type="ARBA" id="ARBA00000085"/>
    </source>
</evidence>
<evidence type="ECO:0000313" key="14">
    <source>
        <dbReference type="EMBL" id="MFC6197604.1"/>
    </source>
</evidence>
<dbReference type="PANTHER" id="PTHR45436:SF5">
    <property type="entry name" value="SENSOR HISTIDINE KINASE TRCS"/>
    <property type="match status" value="1"/>
</dbReference>
<evidence type="ECO:0000259" key="13">
    <source>
        <dbReference type="PROSITE" id="PS50885"/>
    </source>
</evidence>